<evidence type="ECO:0000256" key="1">
    <source>
        <dbReference type="ARBA" id="ARBA00005721"/>
    </source>
</evidence>
<organism evidence="3 4">
    <name type="scientific">Branchiibius cervicis</name>
    <dbReference type="NCBI Taxonomy" id="908252"/>
    <lineage>
        <taxon>Bacteria</taxon>
        <taxon>Bacillati</taxon>
        <taxon>Actinomycetota</taxon>
        <taxon>Actinomycetes</taxon>
        <taxon>Micrococcales</taxon>
        <taxon>Dermacoccaceae</taxon>
        <taxon>Branchiibius</taxon>
    </lineage>
</organism>
<gene>
    <name evidence="3" type="ORF">ACFQBT_11530</name>
</gene>
<dbReference type="PANTHER" id="PTHR34297:SF3">
    <property type="entry name" value="ALKALINE SHOCK PROTEIN 23"/>
    <property type="match status" value="1"/>
</dbReference>
<dbReference type="EMBL" id="JBHSWJ010000002">
    <property type="protein sequence ID" value="MFC6714414.1"/>
    <property type="molecule type" value="Genomic_DNA"/>
</dbReference>
<comment type="similarity">
    <text evidence="1">Belongs to the asp23 family.</text>
</comment>
<accession>A0ABW2ATS3</accession>
<name>A0ABW2ATS3_9MICO</name>
<reference evidence="4" key="1">
    <citation type="journal article" date="2019" name="Int. J. Syst. Evol. Microbiol.">
        <title>The Global Catalogue of Microorganisms (GCM) 10K type strain sequencing project: providing services to taxonomists for standard genome sequencing and annotation.</title>
        <authorList>
            <consortium name="The Broad Institute Genomics Platform"/>
            <consortium name="The Broad Institute Genome Sequencing Center for Infectious Disease"/>
            <person name="Wu L."/>
            <person name="Ma J."/>
        </authorList>
    </citation>
    <scope>NUCLEOTIDE SEQUENCE [LARGE SCALE GENOMIC DNA]</scope>
    <source>
        <strain evidence="4">NBRC 106593</strain>
    </source>
</reference>
<evidence type="ECO:0000256" key="2">
    <source>
        <dbReference type="SAM" id="MobiDB-lite"/>
    </source>
</evidence>
<evidence type="ECO:0000313" key="4">
    <source>
        <dbReference type="Proteomes" id="UP001596356"/>
    </source>
</evidence>
<sequence>MTDTHGNSSSDIAASDAAKSTTRKHGSEVSSREDDSPLVTSQGRTSIADTVVAKIAGIATREVSGVHELGGGAARVVGALRDRIPGSRTNYSQGVTVEVGERQAAVDLDLVSEYGVAIADLAAGVRRNVISTVEAMTGLEVTEVNITVHDVFLDDGSEDDSQQQSRVE</sequence>
<evidence type="ECO:0000313" key="3">
    <source>
        <dbReference type="EMBL" id="MFC6714414.1"/>
    </source>
</evidence>
<dbReference type="Proteomes" id="UP001596356">
    <property type="component" value="Unassembled WGS sequence"/>
</dbReference>
<feature type="region of interest" description="Disordered" evidence="2">
    <location>
        <begin position="1"/>
        <end position="43"/>
    </location>
</feature>
<keyword evidence="4" id="KW-1185">Reference proteome</keyword>
<feature type="compositionally biased region" description="Low complexity" evidence="2">
    <location>
        <begin position="8"/>
        <end position="18"/>
    </location>
</feature>
<proteinExistence type="inferred from homology"/>
<dbReference type="Pfam" id="PF03780">
    <property type="entry name" value="Asp23"/>
    <property type="match status" value="1"/>
</dbReference>
<dbReference type="PANTHER" id="PTHR34297">
    <property type="entry name" value="HYPOTHETICAL CYTOSOLIC PROTEIN-RELATED"/>
    <property type="match status" value="1"/>
</dbReference>
<protein>
    <submittedName>
        <fullName evidence="3">Asp23/Gls24 family envelope stress response protein</fullName>
    </submittedName>
</protein>
<feature type="compositionally biased region" description="Basic and acidic residues" evidence="2">
    <location>
        <begin position="25"/>
        <end position="35"/>
    </location>
</feature>
<dbReference type="RefSeq" id="WP_291522063.1">
    <property type="nucleotide sequence ID" value="NZ_JBHSWJ010000002.1"/>
</dbReference>
<comment type="caution">
    <text evidence="3">The sequence shown here is derived from an EMBL/GenBank/DDBJ whole genome shotgun (WGS) entry which is preliminary data.</text>
</comment>
<dbReference type="InterPro" id="IPR005531">
    <property type="entry name" value="Asp23"/>
</dbReference>